<dbReference type="Proteomes" id="UP001439008">
    <property type="component" value="Unassembled WGS sequence"/>
</dbReference>
<dbReference type="InterPro" id="IPR036108">
    <property type="entry name" value="4pyrrol_syn_uPrphyn_synt_sf"/>
</dbReference>
<organism evidence="2 3">
    <name type="scientific">Bonamia ostreae</name>
    <dbReference type="NCBI Taxonomy" id="126728"/>
    <lineage>
        <taxon>Eukaryota</taxon>
        <taxon>Sar</taxon>
        <taxon>Rhizaria</taxon>
        <taxon>Endomyxa</taxon>
        <taxon>Ascetosporea</taxon>
        <taxon>Haplosporida</taxon>
        <taxon>Bonamia</taxon>
    </lineage>
</organism>
<name>A0ABV2ALY1_9EUKA</name>
<protein>
    <recommendedName>
        <fullName evidence="1">Tetrapyrrole biosynthesis uroporphyrinogen III synthase domain-containing protein</fullName>
    </recommendedName>
</protein>
<keyword evidence="3" id="KW-1185">Reference proteome</keyword>
<evidence type="ECO:0000259" key="1">
    <source>
        <dbReference type="Pfam" id="PF02602"/>
    </source>
</evidence>
<dbReference type="EMBL" id="JBDODL010000807">
    <property type="protein sequence ID" value="MES1920687.1"/>
    <property type="molecule type" value="Genomic_DNA"/>
</dbReference>
<evidence type="ECO:0000313" key="2">
    <source>
        <dbReference type="EMBL" id="MES1920687.1"/>
    </source>
</evidence>
<proteinExistence type="predicted"/>
<dbReference type="InterPro" id="IPR003754">
    <property type="entry name" value="4pyrrol_synth_uPrphyn_synth"/>
</dbReference>
<evidence type="ECO:0000313" key="3">
    <source>
        <dbReference type="Proteomes" id="UP001439008"/>
    </source>
</evidence>
<accession>A0ABV2ALY1</accession>
<reference evidence="2 3" key="1">
    <citation type="journal article" date="2024" name="BMC Biol.">
        <title>Comparative genomics of Ascetosporea gives new insight into the evolutionary basis for animal parasitism in Rhizaria.</title>
        <authorList>
            <person name="Hiltunen Thoren M."/>
            <person name="Onut-Brannstrom I."/>
            <person name="Alfjorden A."/>
            <person name="Peckova H."/>
            <person name="Swords F."/>
            <person name="Hooper C."/>
            <person name="Holzer A.S."/>
            <person name="Bass D."/>
            <person name="Burki F."/>
        </authorList>
    </citation>
    <scope>NUCLEOTIDE SEQUENCE [LARGE SCALE GENOMIC DNA]</scope>
    <source>
        <strain evidence="2">20-A016</strain>
    </source>
</reference>
<sequence length="252" mass="28883">MGKVVLFKDFDLEYQNRFREKGFETLFVPVIKFEFVNQKIIIRFTQQSPSNFAGVIITSSTSLDAINKICQMDNKSKKFFENVKFFSVGEKSVKKAKLLKTNVQFDKSYFKNSEELAENVLLKYRSDPQKQFLILSSNIRRQNLTEKLIAANINFVEITAYKTLSQPNLTQKILSLKNNSQFQAKFVVFFSPSGLNAVLASFPDFFRIFDCFKIVAIGDTTAQALISRNIRLDAVSSMPKPESLVETLLNFQ</sequence>
<gene>
    <name evidence="2" type="ORF">MHBO_002333</name>
</gene>
<dbReference type="Gene3D" id="3.40.50.10090">
    <property type="match status" value="2"/>
</dbReference>
<dbReference type="InterPro" id="IPR039793">
    <property type="entry name" value="UROS/Hem4"/>
</dbReference>
<dbReference type="CDD" id="cd06578">
    <property type="entry name" value="HemD"/>
    <property type="match status" value="1"/>
</dbReference>
<dbReference type="Pfam" id="PF02602">
    <property type="entry name" value="HEM4"/>
    <property type="match status" value="1"/>
</dbReference>
<dbReference type="PANTHER" id="PTHR12390:SF0">
    <property type="entry name" value="UROPORPHYRINOGEN-III SYNTHASE"/>
    <property type="match status" value="1"/>
</dbReference>
<comment type="caution">
    <text evidence="2">The sequence shown here is derived from an EMBL/GenBank/DDBJ whole genome shotgun (WGS) entry which is preliminary data.</text>
</comment>
<feature type="domain" description="Tetrapyrrole biosynthesis uroporphyrinogen III synthase" evidence="1">
    <location>
        <begin position="14"/>
        <end position="246"/>
    </location>
</feature>
<dbReference type="SUPFAM" id="SSF69618">
    <property type="entry name" value="HemD-like"/>
    <property type="match status" value="1"/>
</dbReference>
<dbReference type="PANTHER" id="PTHR12390">
    <property type="entry name" value="UROPORPHYRINOGEN III SYNTHASE"/>
    <property type="match status" value="1"/>
</dbReference>